<name>A0A6V8N1L2_9BACT</name>
<protein>
    <submittedName>
        <fullName evidence="2">Uncharacterized protein</fullName>
    </submittedName>
</protein>
<evidence type="ECO:0000313" key="3">
    <source>
        <dbReference type="Proteomes" id="UP000568888"/>
    </source>
</evidence>
<comment type="caution">
    <text evidence="2">The sequence shown here is derived from an EMBL/GenBank/DDBJ whole genome shotgun (WGS) entry which is preliminary data.</text>
</comment>
<feature type="region of interest" description="Disordered" evidence="1">
    <location>
        <begin position="47"/>
        <end position="84"/>
    </location>
</feature>
<sequence>MDFRDQLQFVDLLSHTAILAAAGCRLVMTVEKTLRYFRRIKKMLTEKRRKGDKGAVALKARKKRPVRFNLQSPTQFAPKENLKP</sequence>
<dbReference type="Proteomes" id="UP000568888">
    <property type="component" value="Unassembled WGS sequence"/>
</dbReference>
<organism evidence="2 3">
    <name type="scientific">Geomonas paludis</name>
    <dbReference type="NCBI Taxonomy" id="2740185"/>
    <lineage>
        <taxon>Bacteria</taxon>
        <taxon>Pseudomonadati</taxon>
        <taxon>Thermodesulfobacteriota</taxon>
        <taxon>Desulfuromonadia</taxon>
        <taxon>Geobacterales</taxon>
        <taxon>Geobacteraceae</taxon>
        <taxon>Geomonas</taxon>
    </lineage>
</organism>
<gene>
    <name evidence="2" type="ORF">GMPD_42510</name>
</gene>
<evidence type="ECO:0000313" key="2">
    <source>
        <dbReference type="EMBL" id="GFO66332.1"/>
    </source>
</evidence>
<dbReference type="EMBL" id="BLXY01000022">
    <property type="protein sequence ID" value="GFO66332.1"/>
    <property type="molecule type" value="Genomic_DNA"/>
</dbReference>
<dbReference type="RefSeq" id="WP_183351218.1">
    <property type="nucleotide sequence ID" value="NZ_BLXY01000022.1"/>
</dbReference>
<proteinExistence type="predicted"/>
<reference evidence="3" key="1">
    <citation type="submission" date="2020-06" db="EMBL/GenBank/DDBJ databases">
        <title>Draft genomic sequecing of Geomonas sp. Red736.</title>
        <authorList>
            <person name="Itoh H."/>
            <person name="Xu Z.X."/>
            <person name="Ushijima N."/>
            <person name="Masuda Y."/>
            <person name="Shiratori Y."/>
            <person name="Senoo K."/>
        </authorList>
    </citation>
    <scope>NUCLEOTIDE SEQUENCE [LARGE SCALE GENOMIC DNA]</scope>
    <source>
        <strain evidence="3">Red736</strain>
    </source>
</reference>
<dbReference type="PROSITE" id="PS51257">
    <property type="entry name" value="PROKAR_LIPOPROTEIN"/>
    <property type="match status" value="1"/>
</dbReference>
<dbReference type="AlphaFoldDB" id="A0A6V8N1L2"/>
<accession>A0A6V8N1L2</accession>
<evidence type="ECO:0000256" key="1">
    <source>
        <dbReference type="SAM" id="MobiDB-lite"/>
    </source>
</evidence>